<evidence type="ECO:0000313" key="4">
    <source>
        <dbReference type="EMBL" id="KAK7464008.1"/>
    </source>
</evidence>
<organism evidence="4 5">
    <name type="scientific">Batillaria attramentaria</name>
    <dbReference type="NCBI Taxonomy" id="370345"/>
    <lineage>
        <taxon>Eukaryota</taxon>
        <taxon>Metazoa</taxon>
        <taxon>Spiralia</taxon>
        <taxon>Lophotrochozoa</taxon>
        <taxon>Mollusca</taxon>
        <taxon>Gastropoda</taxon>
        <taxon>Caenogastropoda</taxon>
        <taxon>Sorbeoconcha</taxon>
        <taxon>Cerithioidea</taxon>
        <taxon>Batillariidae</taxon>
        <taxon>Batillaria</taxon>
    </lineage>
</organism>
<dbReference type="EMBL" id="JACVVK020000593">
    <property type="protein sequence ID" value="KAK7464008.1"/>
    <property type="molecule type" value="Genomic_DNA"/>
</dbReference>
<dbReference type="PANTHER" id="PTHR21377">
    <property type="entry name" value="PROTEIN FAM210B, MITOCHONDRIAL"/>
    <property type="match status" value="1"/>
</dbReference>
<accession>A0ABD0J753</accession>
<feature type="region of interest" description="Disordered" evidence="1">
    <location>
        <begin position="83"/>
        <end position="112"/>
    </location>
</feature>
<dbReference type="Proteomes" id="UP001519460">
    <property type="component" value="Unassembled WGS sequence"/>
</dbReference>
<evidence type="ECO:0000313" key="5">
    <source>
        <dbReference type="Proteomes" id="UP001519460"/>
    </source>
</evidence>
<name>A0ABD0J753_9CAEN</name>
<evidence type="ECO:0000256" key="2">
    <source>
        <dbReference type="SAM" id="Phobius"/>
    </source>
</evidence>
<feature type="compositionally biased region" description="Polar residues" evidence="1">
    <location>
        <begin position="86"/>
        <end position="101"/>
    </location>
</feature>
<feature type="domain" description="DUF1279" evidence="3">
    <location>
        <begin position="321"/>
        <end position="408"/>
    </location>
</feature>
<dbReference type="AlphaFoldDB" id="A0ABD0J753"/>
<dbReference type="PANTHER" id="PTHR21377:SF0">
    <property type="entry name" value="PROTEIN FAM210B, MITOCHONDRIAL"/>
    <property type="match status" value="1"/>
</dbReference>
<protein>
    <recommendedName>
        <fullName evidence="3">DUF1279 domain-containing protein</fullName>
    </recommendedName>
</protein>
<dbReference type="InterPro" id="IPR045866">
    <property type="entry name" value="FAM210A/B-like"/>
</dbReference>
<feature type="transmembrane region" description="Helical" evidence="2">
    <location>
        <begin position="393"/>
        <end position="413"/>
    </location>
</feature>
<evidence type="ECO:0000259" key="3">
    <source>
        <dbReference type="Pfam" id="PF06916"/>
    </source>
</evidence>
<gene>
    <name evidence="4" type="ORF">BaRGS_00038006</name>
</gene>
<keyword evidence="2" id="KW-0472">Membrane</keyword>
<comment type="caution">
    <text evidence="4">The sequence shown here is derived from an EMBL/GenBank/DDBJ whole genome shotgun (WGS) entry which is preliminary data.</text>
</comment>
<dbReference type="Pfam" id="PF06916">
    <property type="entry name" value="FAM210A-B_dom"/>
    <property type="match status" value="1"/>
</dbReference>
<reference evidence="4 5" key="1">
    <citation type="journal article" date="2023" name="Sci. Data">
        <title>Genome assembly of the Korean intertidal mud-creeper Batillaria attramentaria.</title>
        <authorList>
            <person name="Patra A.K."/>
            <person name="Ho P.T."/>
            <person name="Jun S."/>
            <person name="Lee S.J."/>
            <person name="Kim Y."/>
            <person name="Won Y.J."/>
        </authorList>
    </citation>
    <scope>NUCLEOTIDE SEQUENCE [LARGE SCALE GENOMIC DNA]</scope>
    <source>
        <strain evidence="4">Wonlab-2016</strain>
    </source>
</reference>
<feature type="transmembrane region" description="Helical" evidence="2">
    <location>
        <begin position="330"/>
        <end position="353"/>
    </location>
</feature>
<keyword evidence="2" id="KW-1133">Transmembrane helix</keyword>
<proteinExistence type="predicted"/>
<dbReference type="InterPro" id="IPR009688">
    <property type="entry name" value="FAM210A/B-like_dom"/>
</dbReference>
<keyword evidence="5" id="KW-1185">Reference proteome</keyword>
<feature type="region of interest" description="Disordered" evidence="1">
    <location>
        <begin position="284"/>
        <end position="317"/>
    </location>
</feature>
<keyword evidence="2" id="KW-0812">Transmembrane</keyword>
<evidence type="ECO:0000256" key="1">
    <source>
        <dbReference type="SAM" id="MobiDB-lite"/>
    </source>
</evidence>
<sequence length="426" mass="46525">MSFRSITRYGSAVCSRTDKATSSLFGTGRNGKRAVVVSSATIHKRTTHSTPSQMSQFRVEGVQGPISTPLSLNDSKKLLSRAAKQASPSFSPQGVQGSYSFHTEGRRQSSNQTGAKFDWELDDTACPQGIQGGLDSDTGCAHFQTWLDNCRRYGLANCDQQLQGIQSGRLTLAQVLAEQEALIAEIAESYRKRAQEAPSVQDESVQGAQGDMRLPDVSAPCPQGVQGDDCVRFKLWLENCHRFGLHECVEQFQGYQSGRVTLAQIFLQQEDIIKQVVHQYQQRRSYSTQPRARETETDSGADAVATSQVGGAGEEQLTQREKLKRAVKEYGSTVIVFHITISLASLGGFYLAVSSGIDMVSMLKTIGVGEAILQSKLATGTGTFVVAYAVHKVFAPVRIGITLSATPFIVRYLRRKGFLKPPKKVS</sequence>